<feature type="region of interest" description="Disordered" evidence="1">
    <location>
        <begin position="88"/>
        <end position="175"/>
    </location>
</feature>
<protein>
    <submittedName>
        <fullName evidence="3">SH2 domain-containing protein</fullName>
    </submittedName>
</protein>
<keyword evidence="2" id="KW-1185">Reference proteome</keyword>
<evidence type="ECO:0000313" key="2">
    <source>
        <dbReference type="Proteomes" id="UP000492821"/>
    </source>
</evidence>
<evidence type="ECO:0000313" key="3">
    <source>
        <dbReference type="WBParaSite" id="Pan_g3851.t1"/>
    </source>
</evidence>
<evidence type="ECO:0000256" key="1">
    <source>
        <dbReference type="SAM" id="MobiDB-lite"/>
    </source>
</evidence>
<feature type="compositionally biased region" description="Low complexity" evidence="1">
    <location>
        <begin position="136"/>
        <end position="164"/>
    </location>
</feature>
<feature type="compositionally biased region" description="Polar residues" evidence="1">
    <location>
        <begin position="119"/>
        <end position="134"/>
    </location>
</feature>
<reference evidence="2" key="1">
    <citation type="journal article" date="2013" name="Genetics">
        <title>The draft genome and transcriptome of Panagrellus redivivus are shaped by the harsh demands of a free-living lifestyle.</title>
        <authorList>
            <person name="Srinivasan J."/>
            <person name="Dillman A.R."/>
            <person name="Macchietto M.G."/>
            <person name="Heikkinen L."/>
            <person name="Lakso M."/>
            <person name="Fracchia K.M."/>
            <person name="Antoshechkin I."/>
            <person name="Mortazavi A."/>
            <person name="Wong G."/>
            <person name="Sternberg P.W."/>
        </authorList>
    </citation>
    <scope>NUCLEOTIDE SEQUENCE [LARGE SCALE GENOMIC DNA]</scope>
    <source>
        <strain evidence="2">MT8872</strain>
    </source>
</reference>
<dbReference type="PANTHER" id="PTHR31128:SF9">
    <property type="entry name" value="DUF3444 DOMAIN-CONTAINING PROTEIN-RELATED"/>
    <property type="match status" value="1"/>
</dbReference>
<sequence length="331" mass="37202">MLAHCERDVICCRHGIACEDAAPASSRSRKTSGSSACYSTTTADTTYQSCNADLSLIDASTKPRKVVSREQSLCHVLNQINHPSISVSSSRSVKLVPAHSHGHRHGHKHRRRHRHSETTAETPSDASETNQFDNMVSRSRSSVYSTSDSSTEYENVSSSASSASLKKLPPVATNTKAQRNFQRRITLQRRFIGCLTAEQAENRTVGLSTFFAYYALPKSNYELTEELEHSRDRNFLPFLQLKIVYLSASGHYFHFPIKAVEFKDGTTMYQVQYGDENALKFRTVERLIDYYSNYTAIRVSSGRGISAIDVFPVWKLTTKDGSKKGKKPNRR</sequence>
<dbReference type="Proteomes" id="UP000492821">
    <property type="component" value="Unassembled WGS sequence"/>
</dbReference>
<accession>A0A7E4VY90</accession>
<dbReference type="PANTHER" id="PTHR31128">
    <property type="entry name" value="PROTEIN CBR-CLEC-135-RELATED"/>
    <property type="match status" value="1"/>
</dbReference>
<feature type="compositionally biased region" description="Basic residues" evidence="1">
    <location>
        <begin position="100"/>
        <end position="115"/>
    </location>
</feature>
<reference evidence="3" key="2">
    <citation type="submission" date="2020-10" db="UniProtKB">
        <authorList>
            <consortium name="WormBaseParasite"/>
        </authorList>
    </citation>
    <scope>IDENTIFICATION</scope>
</reference>
<name>A0A7E4VY90_PANRE</name>
<dbReference type="WBParaSite" id="Pan_g3851.t1">
    <property type="protein sequence ID" value="Pan_g3851.t1"/>
    <property type="gene ID" value="Pan_g3851"/>
</dbReference>
<dbReference type="AlphaFoldDB" id="A0A7E4VY90"/>
<proteinExistence type="predicted"/>
<organism evidence="2 3">
    <name type="scientific">Panagrellus redivivus</name>
    <name type="common">Microworm</name>
    <dbReference type="NCBI Taxonomy" id="6233"/>
    <lineage>
        <taxon>Eukaryota</taxon>
        <taxon>Metazoa</taxon>
        <taxon>Ecdysozoa</taxon>
        <taxon>Nematoda</taxon>
        <taxon>Chromadorea</taxon>
        <taxon>Rhabditida</taxon>
        <taxon>Tylenchina</taxon>
        <taxon>Panagrolaimomorpha</taxon>
        <taxon>Panagrolaimoidea</taxon>
        <taxon>Panagrolaimidae</taxon>
        <taxon>Panagrellus</taxon>
    </lineage>
</organism>